<keyword evidence="5" id="KW-1185">Reference proteome</keyword>
<comment type="caution">
    <text evidence="4">The sequence shown here is derived from an EMBL/GenBank/DDBJ whole genome shotgun (WGS) entry which is preliminary data.</text>
</comment>
<reference evidence="4 5" key="1">
    <citation type="submission" date="2017-12" db="EMBL/GenBank/DDBJ databases">
        <title>Comparative genomics of Botrytis spp.</title>
        <authorList>
            <person name="Valero-Jimenez C.A."/>
            <person name="Tapia P."/>
            <person name="Veloso J."/>
            <person name="Silva-Moreno E."/>
            <person name="Staats M."/>
            <person name="Valdes J.H."/>
            <person name="Van Kan J.A.L."/>
        </authorList>
    </citation>
    <scope>NUCLEOTIDE SEQUENCE [LARGE SCALE GENOMIC DNA]</scope>
    <source>
        <strain evidence="4 5">Bp0003</strain>
    </source>
</reference>
<evidence type="ECO:0000313" key="4">
    <source>
        <dbReference type="EMBL" id="TGO25814.1"/>
    </source>
</evidence>
<evidence type="ECO:0000313" key="5">
    <source>
        <dbReference type="Proteomes" id="UP000297910"/>
    </source>
</evidence>
<dbReference type="PANTHER" id="PTHR43976:SF16">
    <property type="entry name" value="SHORT-CHAIN DEHYDROGENASE_REDUCTASE FAMILY PROTEIN"/>
    <property type="match status" value="1"/>
</dbReference>
<gene>
    <name evidence="4" type="ORF">BPAE_0072g00340</name>
</gene>
<dbReference type="PRINTS" id="PR00081">
    <property type="entry name" value="GDHRDH"/>
</dbReference>
<comment type="similarity">
    <text evidence="1 3">Belongs to the short-chain dehydrogenases/reductases (SDR) family.</text>
</comment>
<evidence type="ECO:0000256" key="1">
    <source>
        <dbReference type="ARBA" id="ARBA00006484"/>
    </source>
</evidence>
<dbReference type="EMBL" id="PQXI01000072">
    <property type="protein sequence ID" value="TGO25814.1"/>
    <property type="molecule type" value="Genomic_DNA"/>
</dbReference>
<evidence type="ECO:0000256" key="2">
    <source>
        <dbReference type="ARBA" id="ARBA00023002"/>
    </source>
</evidence>
<dbReference type="GO" id="GO:0016491">
    <property type="term" value="F:oxidoreductase activity"/>
    <property type="evidence" value="ECO:0007669"/>
    <property type="project" value="UniProtKB-KW"/>
</dbReference>
<name>A0A4Z1FLU7_9HELO</name>
<dbReference type="Proteomes" id="UP000297910">
    <property type="component" value="Unassembled WGS sequence"/>
</dbReference>
<dbReference type="InterPro" id="IPR036291">
    <property type="entry name" value="NAD(P)-bd_dom_sf"/>
</dbReference>
<protein>
    <submittedName>
        <fullName evidence="4">Uncharacterized protein</fullName>
    </submittedName>
</protein>
<accession>A0A4Z1FLU7</accession>
<dbReference type="AlphaFoldDB" id="A0A4Z1FLU7"/>
<dbReference type="Gene3D" id="3.40.50.720">
    <property type="entry name" value="NAD(P)-binding Rossmann-like Domain"/>
    <property type="match status" value="1"/>
</dbReference>
<dbReference type="InterPro" id="IPR002347">
    <property type="entry name" value="SDR_fam"/>
</dbReference>
<proteinExistence type="inferred from homology"/>
<dbReference type="Pfam" id="PF00106">
    <property type="entry name" value="adh_short"/>
    <property type="match status" value="1"/>
</dbReference>
<evidence type="ECO:0000256" key="3">
    <source>
        <dbReference type="RuleBase" id="RU000363"/>
    </source>
</evidence>
<sequence>MSSTSKIDSNLPADTVWFITGCSSGIGKSLAEEIFTTTTHSIIATARHPSSLSYLPQSPRILALALDVTSQSSITEALASGLSTFKHIDILVNNAGYGVLGDTEIIPDEIARKILETNFWGAVHLTNEAVRIFRDVNGEKGGLVMQISTMGGVMAFAGQAYYHARTSKFALEGFTESLYREIPKSWNIRFLIIEPGGVKTNYGTSSLVKIPAHPAYMDPSFGTRQLEAFLENPNFRDYMADPDRVAQILLEATELERKGEMGLRLPVGPDSWNFIKGKYEGELGDLEKVKELSCSTGNESILKLTGFLSE</sequence>
<dbReference type="InterPro" id="IPR051911">
    <property type="entry name" value="SDR_oxidoreductase"/>
</dbReference>
<organism evidence="4 5">
    <name type="scientific">Botrytis paeoniae</name>
    <dbReference type="NCBI Taxonomy" id="278948"/>
    <lineage>
        <taxon>Eukaryota</taxon>
        <taxon>Fungi</taxon>
        <taxon>Dikarya</taxon>
        <taxon>Ascomycota</taxon>
        <taxon>Pezizomycotina</taxon>
        <taxon>Leotiomycetes</taxon>
        <taxon>Helotiales</taxon>
        <taxon>Sclerotiniaceae</taxon>
        <taxon>Botrytis</taxon>
    </lineage>
</organism>
<keyword evidence="2" id="KW-0560">Oxidoreductase</keyword>
<dbReference type="PRINTS" id="PR00080">
    <property type="entry name" value="SDRFAMILY"/>
</dbReference>
<dbReference type="SUPFAM" id="SSF51735">
    <property type="entry name" value="NAD(P)-binding Rossmann-fold domains"/>
    <property type="match status" value="1"/>
</dbReference>
<dbReference type="PANTHER" id="PTHR43976">
    <property type="entry name" value="SHORT CHAIN DEHYDROGENASE"/>
    <property type="match status" value="1"/>
</dbReference>